<dbReference type="KEGG" id="muc:MuYL_3457"/>
<dbReference type="Proteomes" id="UP000215002">
    <property type="component" value="Chromosome"/>
</dbReference>
<dbReference type="EMBL" id="CP022743">
    <property type="protein sequence ID" value="ASU35342.1"/>
    <property type="molecule type" value="Genomic_DNA"/>
</dbReference>
<evidence type="ECO:0000313" key="1">
    <source>
        <dbReference type="EMBL" id="ASU35342.1"/>
    </source>
</evidence>
<accession>A0A223NZQ5</accession>
<protein>
    <submittedName>
        <fullName evidence="1">Uncharacterized protein</fullName>
    </submittedName>
</protein>
<name>A0A223NZQ5_9SPHI</name>
<organism evidence="1 2">
    <name type="scientific">Mucilaginibacter xinganensis</name>
    <dbReference type="NCBI Taxonomy" id="1234841"/>
    <lineage>
        <taxon>Bacteria</taxon>
        <taxon>Pseudomonadati</taxon>
        <taxon>Bacteroidota</taxon>
        <taxon>Sphingobacteriia</taxon>
        <taxon>Sphingobacteriales</taxon>
        <taxon>Sphingobacteriaceae</taxon>
        <taxon>Mucilaginibacter</taxon>
    </lineage>
</organism>
<proteinExistence type="predicted"/>
<evidence type="ECO:0000313" key="2">
    <source>
        <dbReference type="Proteomes" id="UP000215002"/>
    </source>
</evidence>
<reference evidence="1 2" key="1">
    <citation type="submission" date="2017-08" db="EMBL/GenBank/DDBJ databases">
        <title>Complete genome sequence of Mucilaginibacter sp. strain BJC16-A31.</title>
        <authorList>
            <consortium name="Henan University of Science and Technology"/>
            <person name="You X."/>
        </authorList>
    </citation>
    <scope>NUCLEOTIDE SEQUENCE [LARGE SCALE GENOMIC DNA]</scope>
    <source>
        <strain evidence="1 2">BJC16-A31</strain>
    </source>
</reference>
<gene>
    <name evidence="1" type="ORF">MuYL_3457</name>
</gene>
<keyword evidence="2" id="KW-1185">Reference proteome</keyword>
<sequence length="43" mass="5216">MKNYFFLLLLIKKLKTCHILILKSSYYIFYTGFFTNKCNIFIA</sequence>
<dbReference type="AlphaFoldDB" id="A0A223NZQ5"/>